<name>A0ABQ8E8J6_BRANA</name>
<accession>A0ABQ8E8J6</accession>
<feature type="compositionally biased region" description="Basic residues" evidence="1">
    <location>
        <begin position="19"/>
        <end position="32"/>
    </location>
</feature>
<keyword evidence="4" id="KW-1185">Reference proteome</keyword>
<evidence type="ECO:0000313" key="3">
    <source>
        <dbReference type="EMBL" id="KAH0937955.1"/>
    </source>
</evidence>
<dbReference type="PANTHER" id="PTHR13903">
    <property type="entry name" value="PIRIN-RELATED"/>
    <property type="match status" value="1"/>
</dbReference>
<sequence length="168" mass="18827">NQQDKDRARLPRTVEFKHTKSRRKQCRSPSKKKILAGESMGSQAPVYTIPTTFFGFAIDPGSQFYQDQELQKSRIAFAHVLESGKGGTVFGSSESSSCFSTHCCGYGGVSMCMEQVISKKLRFVIIAGELIGKQSPFLMNTHAEMDMTIEDYHYGNNGFKWQSIRGHI</sequence>
<dbReference type="InterPro" id="IPR008778">
    <property type="entry name" value="Pirin_C_dom"/>
</dbReference>
<dbReference type="PANTHER" id="PTHR13903:SF8">
    <property type="entry name" value="PIRIN"/>
    <property type="match status" value="1"/>
</dbReference>
<reference evidence="3 4" key="1">
    <citation type="submission" date="2021-05" db="EMBL/GenBank/DDBJ databases">
        <title>Genome Assembly of Synthetic Allotetraploid Brassica napus Reveals Homoeologous Exchanges between Subgenomes.</title>
        <authorList>
            <person name="Davis J.T."/>
        </authorList>
    </citation>
    <scope>NUCLEOTIDE SEQUENCE [LARGE SCALE GENOMIC DNA]</scope>
    <source>
        <strain evidence="4">cv. Da-Ae</strain>
        <tissue evidence="3">Seedling</tissue>
    </source>
</reference>
<comment type="caution">
    <text evidence="3">The sequence shown here is derived from an EMBL/GenBank/DDBJ whole genome shotgun (WGS) entry which is preliminary data.</text>
</comment>
<organism evidence="3 4">
    <name type="scientific">Brassica napus</name>
    <name type="common">Rape</name>
    <dbReference type="NCBI Taxonomy" id="3708"/>
    <lineage>
        <taxon>Eukaryota</taxon>
        <taxon>Viridiplantae</taxon>
        <taxon>Streptophyta</taxon>
        <taxon>Embryophyta</taxon>
        <taxon>Tracheophyta</taxon>
        <taxon>Spermatophyta</taxon>
        <taxon>Magnoliopsida</taxon>
        <taxon>eudicotyledons</taxon>
        <taxon>Gunneridae</taxon>
        <taxon>Pentapetalae</taxon>
        <taxon>rosids</taxon>
        <taxon>malvids</taxon>
        <taxon>Brassicales</taxon>
        <taxon>Brassicaceae</taxon>
        <taxon>Brassiceae</taxon>
        <taxon>Brassica</taxon>
    </lineage>
</organism>
<proteinExistence type="predicted"/>
<dbReference type="Proteomes" id="UP000824890">
    <property type="component" value="Unassembled WGS sequence"/>
</dbReference>
<evidence type="ECO:0000256" key="1">
    <source>
        <dbReference type="SAM" id="MobiDB-lite"/>
    </source>
</evidence>
<dbReference type="InterPro" id="IPR014710">
    <property type="entry name" value="RmlC-like_jellyroll"/>
</dbReference>
<dbReference type="EMBL" id="JAGKQM010000002">
    <property type="protein sequence ID" value="KAH0937955.1"/>
    <property type="molecule type" value="Genomic_DNA"/>
</dbReference>
<feature type="region of interest" description="Disordered" evidence="1">
    <location>
        <begin position="1"/>
        <end position="32"/>
    </location>
</feature>
<gene>
    <name evidence="3" type="ORF">HID58_005416</name>
</gene>
<evidence type="ECO:0000313" key="4">
    <source>
        <dbReference type="Proteomes" id="UP000824890"/>
    </source>
</evidence>
<protein>
    <recommendedName>
        <fullName evidence="2">Pirin C-terminal domain-containing protein</fullName>
    </recommendedName>
</protein>
<feature type="non-terminal residue" evidence="3">
    <location>
        <position position="1"/>
    </location>
</feature>
<feature type="compositionally biased region" description="Basic and acidic residues" evidence="1">
    <location>
        <begin position="1"/>
        <end position="18"/>
    </location>
</feature>
<evidence type="ECO:0000259" key="2">
    <source>
        <dbReference type="Pfam" id="PF05726"/>
    </source>
</evidence>
<feature type="domain" description="Pirin C-terminal" evidence="2">
    <location>
        <begin position="56"/>
        <end position="157"/>
    </location>
</feature>
<dbReference type="Pfam" id="PF05726">
    <property type="entry name" value="Pirin_C"/>
    <property type="match status" value="1"/>
</dbReference>
<dbReference type="Gene3D" id="2.60.120.10">
    <property type="entry name" value="Jelly Rolls"/>
    <property type="match status" value="1"/>
</dbReference>
<dbReference type="InterPro" id="IPR012093">
    <property type="entry name" value="Pirin"/>
</dbReference>